<dbReference type="Proteomes" id="UP000269721">
    <property type="component" value="Unassembled WGS sequence"/>
</dbReference>
<dbReference type="AlphaFoldDB" id="A0A4P9WNT8"/>
<organism evidence="1 2">
    <name type="scientific">Blyttiomyces helicus</name>
    <dbReference type="NCBI Taxonomy" id="388810"/>
    <lineage>
        <taxon>Eukaryota</taxon>
        <taxon>Fungi</taxon>
        <taxon>Fungi incertae sedis</taxon>
        <taxon>Chytridiomycota</taxon>
        <taxon>Chytridiomycota incertae sedis</taxon>
        <taxon>Chytridiomycetes</taxon>
        <taxon>Chytridiomycetes incertae sedis</taxon>
        <taxon>Blyttiomyces</taxon>
    </lineage>
</organism>
<evidence type="ECO:0000313" key="2">
    <source>
        <dbReference type="Proteomes" id="UP000269721"/>
    </source>
</evidence>
<gene>
    <name evidence="1" type="ORF">BDK51DRAFT_27303</name>
</gene>
<proteinExistence type="predicted"/>
<name>A0A4P9WNT8_9FUNG</name>
<reference evidence="2" key="1">
    <citation type="journal article" date="2018" name="Nat. Microbiol.">
        <title>Leveraging single-cell genomics to expand the fungal tree of life.</title>
        <authorList>
            <person name="Ahrendt S.R."/>
            <person name="Quandt C.A."/>
            <person name="Ciobanu D."/>
            <person name="Clum A."/>
            <person name="Salamov A."/>
            <person name="Andreopoulos B."/>
            <person name="Cheng J.F."/>
            <person name="Woyke T."/>
            <person name="Pelin A."/>
            <person name="Henrissat B."/>
            <person name="Reynolds N.K."/>
            <person name="Benny G.L."/>
            <person name="Smith M.E."/>
            <person name="James T.Y."/>
            <person name="Grigoriev I.V."/>
        </authorList>
    </citation>
    <scope>NUCLEOTIDE SEQUENCE [LARGE SCALE GENOMIC DNA]</scope>
</reference>
<dbReference type="EMBL" id="KZ994642">
    <property type="protein sequence ID" value="RKO92426.1"/>
    <property type="molecule type" value="Genomic_DNA"/>
</dbReference>
<evidence type="ECO:0000313" key="1">
    <source>
        <dbReference type="EMBL" id="RKO92426.1"/>
    </source>
</evidence>
<keyword evidence="2" id="KW-1185">Reference proteome</keyword>
<sequence length="109" mass="12090">MEDEIDAPHLLAQIFAADDNDERVFGSVQAYLMAKRAAGKKGGGSVDRRVPKDRDRAACQEMPNTTKWTFAFQKNIAALKKGFSALQKYTVAMRLLAYAMAADAVEEYL</sequence>
<dbReference type="OrthoDB" id="1624952at2759"/>
<protein>
    <submittedName>
        <fullName evidence="1">Uncharacterized protein</fullName>
    </submittedName>
</protein>
<accession>A0A4P9WNT8</accession>